<evidence type="ECO:0000313" key="1">
    <source>
        <dbReference type="EMBL" id="KLU64400.1"/>
    </source>
</evidence>
<dbReference type="Proteomes" id="UP000036356">
    <property type="component" value="Unassembled WGS sequence"/>
</dbReference>
<accession>A0A0J1FLQ4</accession>
<keyword evidence="2" id="KW-1185">Reference proteome</keyword>
<dbReference type="PATRIC" id="fig|476652.3.peg.3799"/>
<name>A0A0J1FLQ4_9FIRM</name>
<proteinExistence type="predicted"/>
<comment type="caution">
    <text evidence="1">The sequence shown here is derived from an EMBL/GenBank/DDBJ whole genome shotgun (WGS) entry which is preliminary data.</text>
</comment>
<evidence type="ECO:0000313" key="2">
    <source>
        <dbReference type="Proteomes" id="UP000036356"/>
    </source>
</evidence>
<sequence length="130" mass="14271">MNCYKVTVEIKRGYVRPNGRVAVSMSLPEGAETIIDLTKVYISHPNDHSVVLLEPIDVSIETEEDVVVALFEAAALLDVATNNEITMVAGLTDVITPVGEEEEYDCLYGSAKFKKNIVGRRGGSSNRKER</sequence>
<reference evidence="1 2" key="1">
    <citation type="submission" date="2015-06" db="EMBL/GenBank/DDBJ databases">
        <title>Draft genome of the moderately acidophilic sulfate reducer Candidatus Desulfosporosinus acididurans strain M1.</title>
        <authorList>
            <person name="Poehlein A."/>
            <person name="Petzsch P."/>
            <person name="Johnson B.D."/>
            <person name="Schloemann M."/>
            <person name="Daniel R."/>
            <person name="Muehling M."/>
        </authorList>
    </citation>
    <scope>NUCLEOTIDE SEQUENCE [LARGE SCALE GENOMIC DNA]</scope>
    <source>
        <strain evidence="1 2">M1</strain>
    </source>
</reference>
<gene>
    <name evidence="1" type="ORF">DEAC_c36020</name>
</gene>
<dbReference type="RefSeq" id="WP_047811393.1">
    <property type="nucleotide sequence ID" value="NZ_LDZY01000014.1"/>
</dbReference>
<dbReference type="AlphaFoldDB" id="A0A0J1FLQ4"/>
<organism evidence="1 2">
    <name type="scientific">Desulfosporosinus acididurans</name>
    <dbReference type="NCBI Taxonomy" id="476652"/>
    <lineage>
        <taxon>Bacteria</taxon>
        <taxon>Bacillati</taxon>
        <taxon>Bacillota</taxon>
        <taxon>Clostridia</taxon>
        <taxon>Eubacteriales</taxon>
        <taxon>Desulfitobacteriaceae</taxon>
        <taxon>Desulfosporosinus</taxon>
    </lineage>
</organism>
<protein>
    <submittedName>
        <fullName evidence="1">Uncharacterized protein</fullName>
    </submittedName>
</protein>
<dbReference type="EMBL" id="LDZY01000014">
    <property type="protein sequence ID" value="KLU64400.1"/>
    <property type="molecule type" value="Genomic_DNA"/>
</dbReference>
<dbReference type="STRING" id="476652.DEAC_c36020"/>